<reference evidence="2 3" key="1">
    <citation type="journal article" date="2013" name="PLoS Genet.">
        <title>Comparative genome structure, secondary metabolite, and effector coding capacity across Cochliobolus pathogens.</title>
        <authorList>
            <person name="Condon B.J."/>
            <person name="Leng Y."/>
            <person name="Wu D."/>
            <person name="Bushley K.E."/>
            <person name="Ohm R.A."/>
            <person name="Otillar R."/>
            <person name="Martin J."/>
            <person name="Schackwitz W."/>
            <person name="Grimwood J."/>
            <person name="MohdZainudin N."/>
            <person name="Xue C."/>
            <person name="Wang R."/>
            <person name="Manning V.A."/>
            <person name="Dhillon B."/>
            <person name="Tu Z.J."/>
            <person name="Steffenson B.J."/>
            <person name="Salamov A."/>
            <person name="Sun H."/>
            <person name="Lowry S."/>
            <person name="LaButti K."/>
            <person name="Han J."/>
            <person name="Copeland A."/>
            <person name="Lindquist E."/>
            <person name="Barry K."/>
            <person name="Schmutz J."/>
            <person name="Baker S.E."/>
            <person name="Ciuffetti L.M."/>
            <person name="Grigoriev I.V."/>
            <person name="Zhong S."/>
            <person name="Turgeon B.G."/>
        </authorList>
    </citation>
    <scope>NUCLEOTIDE SEQUENCE [LARGE SCALE GENOMIC DNA]</scope>
    <source>
        <strain evidence="2 3">26-R-13</strain>
    </source>
</reference>
<evidence type="ECO:0000259" key="1">
    <source>
        <dbReference type="Pfam" id="PF05699"/>
    </source>
</evidence>
<dbReference type="SUPFAM" id="SSF53098">
    <property type="entry name" value="Ribonuclease H-like"/>
    <property type="match status" value="1"/>
</dbReference>
<protein>
    <recommendedName>
        <fullName evidence="1">HAT C-terminal dimerisation domain-containing protein</fullName>
    </recommendedName>
</protein>
<organism evidence="2 3">
    <name type="scientific">Cochliobolus carbonum (strain 26-R-13)</name>
    <name type="common">Maize leaf spot fungus</name>
    <name type="synonym">Bipolaris zeicola</name>
    <dbReference type="NCBI Taxonomy" id="930089"/>
    <lineage>
        <taxon>Eukaryota</taxon>
        <taxon>Fungi</taxon>
        <taxon>Dikarya</taxon>
        <taxon>Ascomycota</taxon>
        <taxon>Pezizomycotina</taxon>
        <taxon>Dothideomycetes</taxon>
        <taxon>Pleosporomycetidae</taxon>
        <taxon>Pleosporales</taxon>
        <taxon>Pleosporineae</taxon>
        <taxon>Pleosporaceae</taxon>
        <taxon>Bipolaris</taxon>
    </lineage>
</organism>
<sequence>MRDRYPRLSRLALDVLSIPASSCECERMLSELGALLEPHRRGIQPQLLAAIQCV</sequence>
<dbReference type="InterPro" id="IPR008906">
    <property type="entry name" value="HATC_C_dom"/>
</dbReference>
<dbReference type="EMBL" id="KI964853">
    <property type="protein sequence ID" value="EUC27997.1"/>
    <property type="molecule type" value="Genomic_DNA"/>
</dbReference>
<dbReference type="GeneID" id="19149465"/>
<dbReference type="OrthoDB" id="3944237at2759"/>
<dbReference type="AlphaFoldDB" id="W6XL91"/>
<dbReference type="HOGENOM" id="CLU_009123_17_3_1"/>
<accession>W6XL91</accession>
<dbReference type="RefSeq" id="XP_007717697.1">
    <property type="nucleotide sequence ID" value="XM_007719507.1"/>
</dbReference>
<dbReference type="GO" id="GO:0046983">
    <property type="term" value="F:protein dimerization activity"/>
    <property type="evidence" value="ECO:0007669"/>
    <property type="project" value="InterPro"/>
</dbReference>
<name>W6XL91_COCC2</name>
<gene>
    <name evidence="2" type="ORF">COCCADRAFT_41406</name>
</gene>
<dbReference type="Proteomes" id="UP000053841">
    <property type="component" value="Unassembled WGS sequence"/>
</dbReference>
<proteinExistence type="predicted"/>
<keyword evidence="3" id="KW-1185">Reference proteome</keyword>
<feature type="domain" description="HAT C-terminal dimerisation" evidence="1">
    <location>
        <begin position="2"/>
        <end position="54"/>
    </location>
</feature>
<evidence type="ECO:0000313" key="3">
    <source>
        <dbReference type="Proteomes" id="UP000053841"/>
    </source>
</evidence>
<dbReference type="KEGG" id="bze:COCCADRAFT_41406"/>
<dbReference type="Pfam" id="PF05699">
    <property type="entry name" value="Dimer_Tnp_hAT"/>
    <property type="match status" value="1"/>
</dbReference>
<dbReference type="InterPro" id="IPR012337">
    <property type="entry name" value="RNaseH-like_sf"/>
</dbReference>
<evidence type="ECO:0000313" key="2">
    <source>
        <dbReference type="EMBL" id="EUC27997.1"/>
    </source>
</evidence>